<dbReference type="GO" id="GO:0005524">
    <property type="term" value="F:ATP binding"/>
    <property type="evidence" value="ECO:0007669"/>
    <property type="project" value="InterPro"/>
</dbReference>
<dbReference type="Gene3D" id="3.40.50.300">
    <property type="entry name" value="P-loop containing nucleotide triphosphate hydrolases"/>
    <property type="match status" value="1"/>
</dbReference>
<sequence length="951" mass="108135">MADAVVQGRPYRGLADKTGRLSPSEDTYAESDVLDDNEKVREGHGNIVIEQAKFIILLEKRLATLEEKFDELKKDAGKNEDDQGDGMVPRVTRMLQHQWRLVKKKRTVIPEVGTLLVSYRGSSTTPGIDTGGRPQRLAINSKYLLEALSEITAEPIGEPSNVLVWPFKYLAVHEQKIRQAMVTAEAQYSECQSKLTGDPDPEKATAQARLATRRRDELRCVVDFMDKDMEEIFTVKSQIRERTITSIGFELLWYLFTPGDLLFSTKREGREMLQAYRVLHVTGGRLNYDPGKVYQKNNRPERAWNSESETEMRNKFLTTSASRLTPFIIDCAYVDCDGQSLGPKPKRFVIPAFPGKKNIRSLDVYPAVFDAHYEEMLQFLLERGKKVISVAGGCHQRYRGESIREAQGRRSKYWDYFEVNAQDVDSDVMVDQASGINHFQTGERRFAFQFGHSVLSAPTAAERGEVFDKLPEKAGDEWVTDIFDDSIIDVDRRSDYVSNTDLLDLRPISSQNMSDDYISLLSPRVYGYAMLSRKWLPLKAALLTDLDEDGASQSAKRTRFEDLVLPKGHKKLLQALVKHYTDKKTPDEAKTEGDYSFDVVQGKGRGLIILLHGPPGVGKTSTAECVAAELHRPLLPITCGDLQGDPKSVEKALERFCALADKWRCVLLLDEADVFLSKREKGENMRNSYVAVFLRVLEYYSGVIILTSNRVGELDEAFKSRIHVCLFYPKLEQTPSEKIWERNLARVRAYRMNIDVNEEEIRGFYRLLWTENEKRGARHWNGRQIRNAFQTAIALAHWDYSHQKSQQGQQAGEKGSRSSRPVLRAKHFNRVAETSALFEEYMGSIYGIDSQDAHSVLAAREEIRRDSIPVSYNNGYNELRSSLKGTKKVKFPGKNPLSIMDTSSTEEDSDEGLTEEPAALGDDDDIKVQQLKLELELAKLQQRRRRERGGM</sequence>
<dbReference type="Proteomes" id="UP001174694">
    <property type="component" value="Unassembled WGS sequence"/>
</dbReference>
<evidence type="ECO:0000259" key="3">
    <source>
        <dbReference type="SMART" id="SM00382"/>
    </source>
</evidence>
<feature type="coiled-coil region" evidence="1">
    <location>
        <begin position="55"/>
        <end position="82"/>
    </location>
</feature>
<keyword evidence="4" id="KW-0378">Hydrolase</keyword>
<feature type="region of interest" description="Disordered" evidence="2">
    <location>
        <begin position="892"/>
        <end position="924"/>
    </location>
</feature>
<dbReference type="InterPro" id="IPR003593">
    <property type="entry name" value="AAA+_ATPase"/>
</dbReference>
<dbReference type="Pfam" id="PF00004">
    <property type="entry name" value="AAA"/>
    <property type="match status" value="1"/>
</dbReference>
<dbReference type="Pfam" id="PF23232">
    <property type="entry name" value="AAA_lid_13"/>
    <property type="match status" value="1"/>
</dbReference>
<dbReference type="EMBL" id="JANBVO010000009">
    <property type="protein sequence ID" value="KAJ9149740.1"/>
    <property type="molecule type" value="Genomic_DNA"/>
</dbReference>
<keyword evidence="5" id="KW-1185">Reference proteome</keyword>
<keyword evidence="1" id="KW-0175">Coiled coil</keyword>
<protein>
    <submittedName>
        <fullName evidence="4">P-loop containing nucleoside triphosphate hydrolase</fullName>
    </submittedName>
</protein>
<dbReference type="SUPFAM" id="SSF52540">
    <property type="entry name" value="P-loop containing nucleoside triphosphate hydrolases"/>
    <property type="match status" value="1"/>
</dbReference>
<evidence type="ECO:0000313" key="5">
    <source>
        <dbReference type="Proteomes" id="UP001174694"/>
    </source>
</evidence>
<dbReference type="InterPro" id="IPR003959">
    <property type="entry name" value="ATPase_AAA_core"/>
</dbReference>
<dbReference type="AlphaFoldDB" id="A0AA38RKF0"/>
<dbReference type="InterPro" id="IPR056599">
    <property type="entry name" value="AAA_lid_fung"/>
</dbReference>
<gene>
    <name evidence="4" type="ORF">NKR23_g4163</name>
</gene>
<feature type="region of interest" description="Disordered" evidence="2">
    <location>
        <begin position="1"/>
        <end position="35"/>
    </location>
</feature>
<dbReference type="PANTHER" id="PTHR46411">
    <property type="entry name" value="FAMILY ATPASE, PUTATIVE-RELATED"/>
    <property type="match status" value="1"/>
</dbReference>
<dbReference type="PANTHER" id="PTHR46411:SF3">
    <property type="entry name" value="AAA+ ATPASE DOMAIN-CONTAINING PROTEIN"/>
    <property type="match status" value="1"/>
</dbReference>
<dbReference type="InterPro" id="IPR054289">
    <property type="entry name" value="DUF7025"/>
</dbReference>
<dbReference type="CDD" id="cd19481">
    <property type="entry name" value="RecA-like_protease"/>
    <property type="match status" value="1"/>
</dbReference>
<reference evidence="4" key="1">
    <citation type="submission" date="2022-07" db="EMBL/GenBank/DDBJ databases">
        <title>Fungi with potential for degradation of polypropylene.</title>
        <authorList>
            <person name="Gostincar C."/>
        </authorList>
    </citation>
    <scope>NUCLEOTIDE SEQUENCE</scope>
    <source>
        <strain evidence="4">EXF-13308</strain>
    </source>
</reference>
<dbReference type="InterPro" id="IPR027417">
    <property type="entry name" value="P-loop_NTPase"/>
</dbReference>
<accession>A0AA38RKF0</accession>
<proteinExistence type="predicted"/>
<organism evidence="4 5">
    <name type="scientific">Pleurostoma richardsiae</name>
    <dbReference type="NCBI Taxonomy" id="41990"/>
    <lineage>
        <taxon>Eukaryota</taxon>
        <taxon>Fungi</taxon>
        <taxon>Dikarya</taxon>
        <taxon>Ascomycota</taxon>
        <taxon>Pezizomycotina</taxon>
        <taxon>Sordariomycetes</taxon>
        <taxon>Sordariomycetidae</taxon>
        <taxon>Calosphaeriales</taxon>
        <taxon>Pleurostomataceae</taxon>
        <taxon>Pleurostoma</taxon>
    </lineage>
</organism>
<dbReference type="Pfam" id="PF22942">
    <property type="entry name" value="DUF7025"/>
    <property type="match status" value="1"/>
</dbReference>
<feature type="domain" description="AAA+ ATPase" evidence="3">
    <location>
        <begin position="605"/>
        <end position="732"/>
    </location>
</feature>
<evidence type="ECO:0000313" key="4">
    <source>
        <dbReference type="EMBL" id="KAJ9149740.1"/>
    </source>
</evidence>
<comment type="caution">
    <text evidence="4">The sequence shown here is derived from an EMBL/GenBank/DDBJ whole genome shotgun (WGS) entry which is preliminary data.</text>
</comment>
<evidence type="ECO:0000256" key="2">
    <source>
        <dbReference type="SAM" id="MobiDB-lite"/>
    </source>
</evidence>
<dbReference type="GO" id="GO:0016887">
    <property type="term" value="F:ATP hydrolysis activity"/>
    <property type="evidence" value="ECO:0007669"/>
    <property type="project" value="InterPro"/>
</dbReference>
<dbReference type="SMART" id="SM00382">
    <property type="entry name" value="AAA"/>
    <property type="match status" value="1"/>
</dbReference>
<name>A0AA38RKF0_9PEZI</name>
<feature type="compositionally biased region" description="Acidic residues" evidence="2">
    <location>
        <begin position="904"/>
        <end position="914"/>
    </location>
</feature>
<evidence type="ECO:0000256" key="1">
    <source>
        <dbReference type="SAM" id="Coils"/>
    </source>
</evidence>